<dbReference type="CDD" id="cd00761">
    <property type="entry name" value="Glyco_tranf_GTA_type"/>
    <property type="match status" value="1"/>
</dbReference>
<dbReference type="GeneID" id="97669463"/>
<proteinExistence type="predicted"/>
<reference evidence="2" key="1">
    <citation type="submission" date="2015-07" db="EMBL/GenBank/DDBJ databases">
        <authorList>
            <person name="Rodrigo-Torres Lidia"/>
            <person name="Arahal R.David."/>
        </authorList>
    </citation>
    <scope>NUCLEOTIDE SEQUENCE [LARGE SCALE GENOMIC DNA]</scope>
    <source>
        <strain evidence="2">CECT 5096</strain>
    </source>
</reference>
<sequence length="346" mass="39890">MAVILAYNEAIRLPFFLRHYRELGISKFIVVDNNSDDGTESIVSHCEDILWLRTGLPYKEFKSKWRHLICDRYLDGKWVVFPDVDELLVFPGWPQIGVDTLVKYLDQKGYDCLFSTMVDMYPKGSLEDLAYKAGDSFIEVCPYFDAGGYRHVPLKGAGGRNFKTPMRHVFGGARERLFHHTAKRSQNVLDKLLLATRFSIESRVPETDFGKYLDRRMFKLVKNGLPGVDPLMSKVPLVKWRKGYTFSGGVHNLTQELKMAPDWGALLHFKYLEDFKTKVDDALDRQQHAVSSRFYKDYVPHLDRIMSEGAFFEGSERFENVQSLLNNGLMRKSPALENFLLYKGAT</sequence>
<dbReference type="RefSeq" id="WP_055391488.1">
    <property type="nucleotide sequence ID" value="NZ_CXWA01000015.1"/>
</dbReference>
<dbReference type="EMBL" id="CXWC01000006">
    <property type="protein sequence ID" value="CTQ69241.1"/>
    <property type="molecule type" value="Genomic_DNA"/>
</dbReference>
<evidence type="ECO:0000313" key="1">
    <source>
        <dbReference type="EMBL" id="CTQ69241.1"/>
    </source>
</evidence>
<organism evidence="1 2">
    <name type="scientific">Roseibium album</name>
    <dbReference type="NCBI Taxonomy" id="311410"/>
    <lineage>
        <taxon>Bacteria</taxon>
        <taxon>Pseudomonadati</taxon>
        <taxon>Pseudomonadota</taxon>
        <taxon>Alphaproteobacteria</taxon>
        <taxon>Hyphomicrobiales</taxon>
        <taxon>Stappiaceae</taxon>
        <taxon>Roseibium</taxon>
    </lineage>
</organism>
<accession>A0A0M7B0I2</accession>
<gene>
    <name evidence="1" type="ORF">LA5096_02066</name>
</gene>
<dbReference type="Gene3D" id="3.90.550.10">
    <property type="entry name" value="Spore Coat Polysaccharide Biosynthesis Protein SpsA, Chain A"/>
    <property type="match status" value="1"/>
</dbReference>
<name>A0A0M7B0I2_9HYPH</name>
<dbReference type="AlphaFoldDB" id="A0A0M7B0I2"/>
<dbReference type="Pfam" id="PF13704">
    <property type="entry name" value="Glyco_tranf_2_4"/>
    <property type="match status" value="1"/>
</dbReference>
<evidence type="ECO:0008006" key="3">
    <source>
        <dbReference type="Google" id="ProtNLM"/>
    </source>
</evidence>
<dbReference type="InterPro" id="IPR029044">
    <property type="entry name" value="Nucleotide-diphossugar_trans"/>
</dbReference>
<dbReference type="STRING" id="311410.LA5095_05840"/>
<evidence type="ECO:0000313" key="2">
    <source>
        <dbReference type="Proteomes" id="UP000049983"/>
    </source>
</evidence>
<dbReference type="Proteomes" id="UP000049983">
    <property type="component" value="Unassembled WGS sequence"/>
</dbReference>
<keyword evidence="2" id="KW-1185">Reference proteome</keyword>
<protein>
    <recommendedName>
        <fullName evidence="3">Glycosyl transferase family 2</fullName>
    </recommendedName>
</protein>
<dbReference type="SUPFAM" id="SSF53448">
    <property type="entry name" value="Nucleotide-diphospho-sugar transferases"/>
    <property type="match status" value="1"/>
</dbReference>